<dbReference type="EMBL" id="BJUN01000014">
    <property type="protein sequence ID" value="GEK59400.1"/>
    <property type="molecule type" value="Genomic_DNA"/>
</dbReference>
<feature type="region of interest" description="Disordered" evidence="1">
    <location>
        <begin position="1"/>
        <end position="54"/>
    </location>
</feature>
<protein>
    <submittedName>
        <fullName evidence="2">Uncharacterized protein</fullName>
    </submittedName>
</protein>
<keyword evidence="3" id="KW-1185">Reference proteome</keyword>
<sequence>MTSKNSSNGDLTNEEFHNKTRKRNPTEEIENPFEEADKQNENTSTSARNVKITSDKEPIEKAETFNKNQNKYVTVNCTRRDRDRLKAIAVMNDTTMIHLTEMGVSHLVHKEDLSIKNNIEENDRHTTIRVYPDDRSLLKKLSFKHTTTMANVISNMIDYLEERYDY</sequence>
<feature type="compositionally biased region" description="Polar residues" evidence="1">
    <location>
        <begin position="1"/>
        <end position="11"/>
    </location>
</feature>
<comment type="caution">
    <text evidence="2">The sequence shown here is derived from an EMBL/GenBank/DDBJ whole genome shotgun (WGS) entry which is preliminary data.</text>
</comment>
<gene>
    <name evidence="2" type="ORF">MHA01_23050</name>
</gene>
<dbReference type="OrthoDB" id="9980482at2"/>
<dbReference type="AlphaFoldDB" id="A0A510Y7P9"/>
<dbReference type="Proteomes" id="UP000321051">
    <property type="component" value="Unassembled WGS sequence"/>
</dbReference>
<name>A0A510Y7P9_MARHA</name>
<feature type="compositionally biased region" description="Polar residues" evidence="1">
    <location>
        <begin position="41"/>
        <end position="52"/>
    </location>
</feature>
<evidence type="ECO:0000256" key="1">
    <source>
        <dbReference type="SAM" id="MobiDB-lite"/>
    </source>
</evidence>
<evidence type="ECO:0000313" key="3">
    <source>
        <dbReference type="Proteomes" id="UP000321051"/>
    </source>
</evidence>
<organism evidence="2 3">
    <name type="scientific">Marinococcus halophilus</name>
    <dbReference type="NCBI Taxonomy" id="1371"/>
    <lineage>
        <taxon>Bacteria</taxon>
        <taxon>Bacillati</taxon>
        <taxon>Bacillota</taxon>
        <taxon>Bacilli</taxon>
        <taxon>Bacillales</taxon>
        <taxon>Bacillaceae</taxon>
        <taxon>Marinococcus</taxon>
    </lineage>
</organism>
<reference evidence="2 3" key="1">
    <citation type="submission" date="2019-07" db="EMBL/GenBank/DDBJ databases">
        <title>Whole genome shotgun sequence of Marinococcus halophilus NBRC 102359.</title>
        <authorList>
            <person name="Hosoyama A."/>
            <person name="Uohara A."/>
            <person name="Ohji S."/>
            <person name="Ichikawa N."/>
        </authorList>
    </citation>
    <scope>NUCLEOTIDE SEQUENCE [LARGE SCALE GENOMIC DNA]</scope>
    <source>
        <strain evidence="2 3">NBRC 102359</strain>
    </source>
</reference>
<accession>A0A510Y7P9</accession>
<evidence type="ECO:0000313" key="2">
    <source>
        <dbReference type="EMBL" id="GEK59400.1"/>
    </source>
</evidence>
<proteinExistence type="predicted"/>
<dbReference type="RefSeq" id="WP_094908718.1">
    <property type="nucleotide sequence ID" value="NZ_BJUN01000014.1"/>
</dbReference>